<evidence type="ECO:0000313" key="1">
    <source>
        <dbReference type="EMBL" id="AOH57024.1"/>
    </source>
</evidence>
<dbReference type="Proteomes" id="UP000077926">
    <property type="component" value="Chromosome"/>
</dbReference>
<keyword evidence="2" id="KW-1185">Reference proteome</keyword>
<dbReference type="EMBL" id="CP017080">
    <property type="protein sequence ID" value="AOH57024.1"/>
    <property type="molecule type" value="Genomic_DNA"/>
</dbReference>
<sequence length="103" mass="11639">MGKGVFFYFQAQCNGTEGARLLRECASWADTAGANAEEASRTARGKRATAVQWNGQRTNPPKRWVRESTLIFTQSEMKQSVYILEPEQPRSKKQPMNIKKASE</sequence>
<reference evidence="1 2" key="1">
    <citation type="submission" date="2016-08" db="EMBL/GenBank/DDBJ databases">
        <title>Complete genome sequence of Bacillus muralis G25-68, a strain with toxicity to nematodes.</title>
        <authorList>
            <person name="Zheng Z."/>
        </authorList>
    </citation>
    <scope>NUCLEOTIDE SEQUENCE [LARGE SCALE GENOMIC DNA]</scope>
    <source>
        <strain evidence="1 2">G25-68</strain>
    </source>
</reference>
<organism evidence="1 2">
    <name type="scientific">Peribacillus muralis</name>
    <dbReference type="NCBI Taxonomy" id="264697"/>
    <lineage>
        <taxon>Bacteria</taxon>
        <taxon>Bacillati</taxon>
        <taxon>Bacillota</taxon>
        <taxon>Bacilli</taxon>
        <taxon>Bacillales</taxon>
        <taxon>Bacillaceae</taxon>
        <taxon>Peribacillus</taxon>
    </lineage>
</organism>
<gene>
    <name evidence="1" type="ORF">ABE28_021980</name>
</gene>
<dbReference type="AlphaFoldDB" id="A0A1B3XUY2"/>
<dbReference type="KEGG" id="bmur:ABE28_021980"/>
<evidence type="ECO:0000313" key="2">
    <source>
        <dbReference type="Proteomes" id="UP000077926"/>
    </source>
</evidence>
<name>A0A1B3XUY2_9BACI</name>
<protein>
    <submittedName>
        <fullName evidence="1">Uncharacterized protein</fullName>
    </submittedName>
</protein>
<accession>A0A1B3XUY2</accession>
<proteinExistence type="predicted"/>